<dbReference type="GO" id="GO:0000030">
    <property type="term" value="F:mannosyltransferase activity"/>
    <property type="evidence" value="ECO:0007669"/>
    <property type="project" value="InterPro"/>
</dbReference>
<dbReference type="Proteomes" id="UP000749559">
    <property type="component" value="Unassembled WGS sequence"/>
</dbReference>
<evidence type="ECO:0000256" key="5">
    <source>
        <dbReference type="ARBA" id="ARBA00022692"/>
    </source>
</evidence>
<evidence type="ECO:0000256" key="9">
    <source>
        <dbReference type="SAM" id="Phobius"/>
    </source>
</evidence>
<evidence type="ECO:0000256" key="3">
    <source>
        <dbReference type="ARBA" id="ARBA00022676"/>
    </source>
</evidence>
<sequence length="727" mass="82584">MAAKRRQQNSAAHENGNKSTSNNNGKVKPSRRKDRGSGDASTGQISKWRQLGIPYLTLVGVLAITCGVLHRNHISFMFESDRHFSHLSSLERELAFRTEMGLYYSYFKTMIGAPTVMDGLNQIMYDNGTEFPLTINTLKRFNLYPEVVVGILFRGFTSITTHFKIHTKTCWNINRGKDLSPVQSCEGIGDPAYFYIEHVFFLNGLMMSCFFLFGTYISGSIFGGLISVCSFFFNHGEATRVQWTPPLRESFAYPFLVIEMLLVTHILKIPRPQLKHSILLAISTMSFMLPWQFAQFCLLTQAVAVFGTYVLQYIGSHKFKVILNGLSLGLVLSYGFLFGNEMLLTSFFAACLVTLHVIVHLEPLLEKLKVRFLIWVAQGGLLLVGTVGIKFLLSKLFMIADDAHIGDIFRSKFTDFKNFHTMLYTCAAEFDFMDKETPGKLTHTLLIPATLISTTALIFHVLKSEYTAWKGSQGEMEGEQEIEVEDIKYRSKPHAELLYNVFQLIGYTAMAIMIMRLKLFWTPQLCLIASLLASRQLFSFIKRQEIHWAILAAVLGLMSIQGISNLQKQWAILGEFSNVPMEEMIEWINTRTPKDAVFAGPMPTTATIKLCTLRPIVNHPHYEDAGLRERTKKVYSMYSRKPAEEVYATLLEMGVDYAVLEESWCVRRTKEGCGMVEIWDLEDVKNRGQPPLCEVLGENPGPYFEPAFKNSVYKILKLKKTKTSQRS</sequence>
<dbReference type="EMBL" id="CAIIXF020000007">
    <property type="protein sequence ID" value="CAH1788144.1"/>
    <property type="molecule type" value="Genomic_DNA"/>
</dbReference>
<feature type="transmembrane region" description="Helical" evidence="9">
    <location>
        <begin position="441"/>
        <end position="462"/>
    </location>
</feature>
<evidence type="ECO:0000256" key="1">
    <source>
        <dbReference type="ARBA" id="ARBA00004141"/>
    </source>
</evidence>
<feature type="transmembrane region" description="Helical" evidence="9">
    <location>
        <begin position="321"/>
        <end position="337"/>
    </location>
</feature>
<feature type="compositionally biased region" description="Low complexity" evidence="8">
    <location>
        <begin position="17"/>
        <end position="26"/>
    </location>
</feature>
<keyword evidence="11" id="KW-1185">Reference proteome</keyword>
<dbReference type="Pfam" id="PF10034">
    <property type="entry name" value="Dpy19"/>
    <property type="match status" value="1"/>
</dbReference>
<gene>
    <name evidence="10" type="ORF">OFUS_LOCUS13733</name>
</gene>
<dbReference type="OrthoDB" id="6019623at2759"/>
<comment type="subcellular location">
    <subcellularLocation>
        <location evidence="1">Membrane</location>
        <topology evidence="1">Multi-pass membrane protein</topology>
    </subcellularLocation>
</comment>
<evidence type="ECO:0000313" key="11">
    <source>
        <dbReference type="Proteomes" id="UP000749559"/>
    </source>
</evidence>
<keyword evidence="3" id="KW-0328">Glycosyltransferase</keyword>
<name>A0A8S4P4V1_OWEFU</name>
<keyword evidence="6 9" id="KW-1133">Transmembrane helix</keyword>
<feature type="transmembrane region" description="Helical" evidence="9">
    <location>
        <begin position="205"/>
        <end position="231"/>
    </location>
</feature>
<feature type="transmembrane region" description="Helical" evidence="9">
    <location>
        <begin position="343"/>
        <end position="361"/>
    </location>
</feature>
<keyword evidence="5 9" id="KW-0812">Transmembrane</keyword>
<reference evidence="10" key="1">
    <citation type="submission" date="2022-03" db="EMBL/GenBank/DDBJ databases">
        <authorList>
            <person name="Martin C."/>
        </authorList>
    </citation>
    <scope>NUCLEOTIDE SEQUENCE</scope>
</reference>
<proteinExistence type="inferred from homology"/>
<evidence type="ECO:0000256" key="7">
    <source>
        <dbReference type="ARBA" id="ARBA00023136"/>
    </source>
</evidence>
<feature type="transmembrane region" description="Helical" evidence="9">
    <location>
        <begin position="51"/>
        <end position="70"/>
    </location>
</feature>
<evidence type="ECO:0000256" key="4">
    <source>
        <dbReference type="ARBA" id="ARBA00022679"/>
    </source>
</evidence>
<dbReference type="InterPro" id="IPR047462">
    <property type="entry name" value="Dpy19"/>
</dbReference>
<dbReference type="InterPro" id="IPR018732">
    <property type="entry name" value="Dpy-19/Dpy-19-like"/>
</dbReference>
<feature type="transmembrane region" description="Helical" evidence="9">
    <location>
        <begin position="497"/>
        <end position="515"/>
    </location>
</feature>
<evidence type="ECO:0000313" key="10">
    <source>
        <dbReference type="EMBL" id="CAH1788144.1"/>
    </source>
</evidence>
<dbReference type="CDD" id="cd20177">
    <property type="entry name" value="Dpy19"/>
    <property type="match status" value="1"/>
</dbReference>
<comment type="caution">
    <text evidence="10">The sequence shown here is derived from an EMBL/GenBank/DDBJ whole genome shotgun (WGS) entry which is preliminary data.</text>
</comment>
<dbReference type="PANTHER" id="PTHR31488">
    <property type="entry name" value="DPY-19-LIKE 1, LIKE (H. SAPIENS)"/>
    <property type="match status" value="1"/>
</dbReference>
<accession>A0A8S4P4V1</accession>
<dbReference type="GO" id="GO:0005637">
    <property type="term" value="C:nuclear inner membrane"/>
    <property type="evidence" value="ECO:0007669"/>
    <property type="project" value="TreeGrafter"/>
</dbReference>
<comment type="similarity">
    <text evidence="2">Belongs to the dpy-19 family.</text>
</comment>
<keyword evidence="7 9" id="KW-0472">Membrane</keyword>
<feature type="region of interest" description="Disordered" evidence="8">
    <location>
        <begin position="1"/>
        <end position="43"/>
    </location>
</feature>
<feature type="transmembrane region" description="Helical" evidence="9">
    <location>
        <begin position="251"/>
        <end position="269"/>
    </location>
</feature>
<protein>
    <recommendedName>
        <fullName evidence="12">C-mannosyltransferase DPY19L1</fullName>
    </recommendedName>
</protein>
<dbReference type="AlphaFoldDB" id="A0A8S4P4V1"/>
<evidence type="ECO:0008006" key="12">
    <source>
        <dbReference type="Google" id="ProtNLM"/>
    </source>
</evidence>
<evidence type="ECO:0000256" key="8">
    <source>
        <dbReference type="SAM" id="MobiDB-lite"/>
    </source>
</evidence>
<feature type="transmembrane region" description="Helical" evidence="9">
    <location>
        <begin position="289"/>
        <end position="309"/>
    </location>
</feature>
<dbReference type="PANTHER" id="PTHR31488:SF1">
    <property type="entry name" value="C-MANNOSYLTRANSFERASE DPY19L1"/>
    <property type="match status" value="1"/>
</dbReference>
<feature type="transmembrane region" description="Helical" evidence="9">
    <location>
        <begin position="373"/>
        <end position="393"/>
    </location>
</feature>
<evidence type="ECO:0000256" key="2">
    <source>
        <dbReference type="ARBA" id="ARBA00008744"/>
    </source>
</evidence>
<evidence type="ECO:0000256" key="6">
    <source>
        <dbReference type="ARBA" id="ARBA00022989"/>
    </source>
</evidence>
<keyword evidence="4" id="KW-0808">Transferase</keyword>
<organism evidence="10 11">
    <name type="scientific">Owenia fusiformis</name>
    <name type="common">Polychaete worm</name>
    <dbReference type="NCBI Taxonomy" id="6347"/>
    <lineage>
        <taxon>Eukaryota</taxon>
        <taxon>Metazoa</taxon>
        <taxon>Spiralia</taxon>
        <taxon>Lophotrochozoa</taxon>
        <taxon>Annelida</taxon>
        <taxon>Polychaeta</taxon>
        <taxon>Sedentaria</taxon>
        <taxon>Canalipalpata</taxon>
        <taxon>Sabellida</taxon>
        <taxon>Oweniida</taxon>
        <taxon>Oweniidae</taxon>
        <taxon>Owenia</taxon>
    </lineage>
</organism>